<dbReference type="EMBL" id="JH597773">
    <property type="protein sequence ID" value="EHQ06670.1"/>
    <property type="molecule type" value="Genomic_DNA"/>
</dbReference>
<dbReference type="AlphaFoldDB" id="H2CEQ8"/>
<dbReference type="InterPro" id="IPR003495">
    <property type="entry name" value="CobW/HypB/UreG_nucleotide-bd"/>
</dbReference>
<protein>
    <submittedName>
        <fullName evidence="2">Cobalamin synthesis protein P47K</fullName>
    </submittedName>
</protein>
<dbReference type="STRING" id="183.GCA_002009735_03173"/>
<keyword evidence="3" id="KW-1185">Reference proteome</keyword>
<feature type="domain" description="CobW/HypB/UreG nucleotide-binding" evidence="1">
    <location>
        <begin position="6"/>
        <end position="180"/>
    </location>
</feature>
<organism evidence="2 3">
    <name type="scientific">Leptonema illini DSM 21528</name>
    <dbReference type="NCBI Taxonomy" id="929563"/>
    <lineage>
        <taxon>Bacteria</taxon>
        <taxon>Pseudomonadati</taxon>
        <taxon>Spirochaetota</taxon>
        <taxon>Spirochaetia</taxon>
        <taxon>Leptospirales</taxon>
        <taxon>Leptospiraceae</taxon>
        <taxon>Leptonema</taxon>
    </lineage>
</organism>
<evidence type="ECO:0000313" key="2">
    <source>
        <dbReference type="EMBL" id="EHQ06670.1"/>
    </source>
</evidence>
<gene>
    <name evidence="2" type="ORF">Lepil_1989</name>
</gene>
<dbReference type="InterPro" id="IPR051316">
    <property type="entry name" value="Zinc-reg_GTPase_activator"/>
</dbReference>
<dbReference type="Gene3D" id="3.40.50.300">
    <property type="entry name" value="P-loop containing nucleotide triphosphate hydrolases"/>
    <property type="match status" value="1"/>
</dbReference>
<dbReference type="PANTHER" id="PTHR13748">
    <property type="entry name" value="COBW-RELATED"/>
    <property type="match status" value="1"/>
</dbReference>
<dbReference type="SUPFAM" id="SSF52540">
    <property type="entry name" value="P-loop containing nucleoside triphosphate hydrolases"/>
    <property type="match status" value="1"/>
</dbReference>
<dbReference type="Pfam" id="PF02492">
    <property type="entry name" value="cobW"/>
    <property type="match status" value="1"/>
</dbReference>
<evidence type="ECO:0000259" key="1">
    <source>
        <dbReference type="Pfam" id="PF02492"/>
    </source>
</evidence>
<dbReference type="HOGENOM" id="CLU_749321_0_0_12"/>
<dbReference type="PANTHER" id="PTHR13748:SF62">
    <property type="entry name" value="COBW DOMAIN-CONTAINING PROTEIN"/>
    <property type="match status" value="1"/>
</dbReference>
<evidence type="ECO:0000313" key="3">
    <source>
        <dbReference type="Proteomes" id="UP000005737"/>
    </source>
</evidence>
<name>H2CEQ8_9LEPT</name>
<proteinExistence type="predicted"/>
<accession>H2CEQ8</accession>
<sequence>MKPQLALIGGLLGSGKTTLLRSFAAHLNKQGRRVALITNDQTGGLVDTIFLEKAGLSVEEVVGACFCCDFDGLTQAILNSLAHCPDVILAEPVGSCTDLQATVVAPLKDLLADSVSILPLTVLVDPHRINEMNALLPDDAAGEAVKYLFTKQLEEADLIALTKIDTLDDALREDAIRQLTVQAPVVALSAVTEEGIVQWWDALQRLRPGDARLKEIDYAVYAEAEAAMGWLNMKLSVSPETAPDLALAGFLKGVVNDIETRRGHTGNFKCVLVGDNGYLRGGLLRSTESPSIEGRLSLRSGNEKAEFTVNLRATLAATELKETVLRHLTDWNAEVLSVDALHPAPPRPTHRYAPHGS</sequence>
<dbReference type="InterPro" id="IPR027417">
    <property type="entry name" value="P-loop_NTPase"/>
</dbReference>
<reference evidence="2 3" key="1">
    <citation type="submission" date="2011-10" db="EMBL/GenBank/DDBJ databases">
        <title>The Improved High-Quality Draft genome of Leptonema illini DSM 21528.</title>
        <authorList>
            <consortium name="US DOE Joint Genome Institute (JGI-PGF)"/>
            <person name="Lucas S."/>
            <person name="Copeland A."/>
            <person name="Lapidus A."/>
            <person name="Glavina del Rio T."/>
            <person name="Dalin E."/>
            <person name="Tice H."/>
            <person name="Bruce D."/>
            <person name="Goodwin L."/>
            <person name="Pitluck S."/>
            <person name="Peters L."/>
            <person name="Mikhailova N."/>
            <person name="Held B."/>
            <person name="Kyrpides N."/>
            <person name="Mavromatis K."/>
            <person name="Ivanova N."/>
            <person name="Markowitz V."/>
            <person name="Cheng J.-F."/>
            <person name="Hugenholtz P."/>
            <person name="Woyke T."/>
            <person name="Wu D."/>
            <person name="Gronow S."/>
            <person name="Wellnitz S."/>
            <person name="Brambilla E.-M."/>
            <person name="Klenk H.-P."/>
            <person name="Eisen J.A."/>
        </authorList>
    </citation>
    <scope>NUCLEOTIDE SEQUENCE [LARGE SCALE GENOMIC DNA]</scope>
    <source>
        <strain evidence="2 3">DSM 21528</strain>
    </source>
</reference>
<dbReference type="GO" id="GO:0005737">
    <property type="term" value="C:cytoplasm"/>
    <property type="evidence" value="ECO:0007669"/>
    <property type="project" value="TreeGrafter"/>
</dbReference>
<dbReference type="RefSeq" id="WP_002772338.1">
    <property type="nucleotide sequence ID" value="NZ_JH597773.1"/>
</dbReference>
<dbReference type="Proteomes" id="UP000005737">
    <property type="component" value="Unassembled WGS sequence"/>
</dbReference>